<evidence type="ECO:0000313" key="2">
    <source>
        <dbReference type="EMBL" id="SVC92831.1"/>
    </source>
</evidence>
<gene>
    <name evidence="2" type="ORF">METZ01_LOCUS345685</name>
</gene>
<proteinExistence type="predicted"/>
<feature type="transmembrane region" description="Helical" evidence="1">
    <location>
        <begin position="53"/>
        <end position="76"/>
    </location>
</feature>
<name>A0A382R8D5_9ZZZZ</name>
<evidence type="ECO:0000256" key="1">
    <source>
        <dbReference type="SAM" id="Phobius"/>
    </source>
</evidence>
<feature type="non-terminal residue" evidence="2">
    <location>
        <position position="77"/>
    </location>
</feature>
<keyword evidence="1" id="KW-0812">Transmembrane</keyword>
<dbReference type="AlphaFoldDB" id="A0A382R8D5"/>
<feature type="transmembrane region" description="Helical" evidence="1">
    <location>
        <begin position="20"/>
        <end position="41"/>
    </location>
</feature>
<dbReference type="EMBL" id="UINC01119190">
    <property type="protein sequence ID" value="SVC92831.1"/>
    <property type="molecule type" value="Genomic_DNA"/>
</dbReference>
<organism evidence="2">
    <name type="scientific">marine metagenome</name>
    <dbReference type="NCBI Taxonomy" id="408172"/>
    <lineage>
        <taxon>unclassified sequences</taxon>
        <taxon>metagenomes</taxon>
        <taxon>ecological metagenomes</taxon>
    </lineage>
</organism>
<protein>
    <submittedName>
        <fullName evidence="2">Uncharacterized protein</fullName>
    </submittedName>
</protein>
<accession>A0A382R8D5</accession>
<keyword evidence="1" id="KW-0472">Membrane</keyword>
<reference evidence="2" key="1">
    <citation type="submission" date="2018-05" db="EMBL/GenBank/DDBJ databases">
        <authorList>
            <person name="Lanie J.A."/>
            <person name="Ng W.-L."/>
            <person name="Kazmierczak K.M."/>
            <person name="Andrzejewski T.M."/>
            <person name="Davidsen T.M."/>
            <person name="Wayne K.J."/>
            <person name="Tettelin H."/>
            <person name="Glass J.I."/>
            <person name="Rusch D."/>
            <person name="Podicherti R."/>
            <person name="Tsui H.-C.T."/>
            <person name="Winkler M.E."/>
        </authorList>
    </citation>
    <scope>NUCLEOTIDE SEQUENCE</scope>
</reference>
<sequence>MIGDSTLPDVTLGDDEPPMARVLLVISIVGAIALLILHGVLFPGSEIPALGDFISLFGGLANSGIWIFLVGIMIGFG</sequence>
<keyword evidence="1" id="KW-1133">Transmembrane helix</keyword>